<dbReference type="EMBL" id="MT144159">
    <property type="protein sequence ID" value="QJA49863.1"/>
    <property type="molecule type" value="Genomic_DNA"/>
</dbReference>
<evidence type="ECO:0000256" key="1">
    <source>
        <dbReference type="SAM" id="MobiDB-lite"/>
    </source>
</evidence>
<feature type="region of interest" description="Disordered" evidence="1">
    <location>
        <begin position="29"/>
        <end position="92"/>
    </location>
</feature>
<reference evidence="2" key="1">
    <citation type="submission" date="2020-03" db="EMBL/GenBank/DDBJ databases">
        <title>The deep terrestrial virosphere.</title>
        <authorList>
            <person name="Holmfeldt K."/>
            <person name="Nilsson E."/>
            <person name="Simone D."/>
            <person name="Lopez-Fernandez M."/>
            <person name="Wu X."/>
            <person name="de Brujin I."/>
            <person name="Lundin D."/>
            <person name="Andersson A."/>
            <person name="Bertilsson S."/>
            <person name="Dopson M."/>
        </authorList>
    </citation>
    <scope>NUCLEOTIDE SEQUENCE</scope>
    <source>
        <strain evidence="2">TM448A01520</strain>
    </source>
</reference>
<proteinExistence type="predicted"/>
<protein>
    <submittedName>
        <fullName evidence="2">Uncharacterized protein</fullName>
    </submittedName>
</protein>
<name>A0A6H1ZPK3_9ZZZZ</name>
<sequence length="92" mass="9469">MFGLGAPVGGEADADASLIVYGGFRVAARDQSHGGDGDAARKQKAAADDGLSRAGVHRGKLGLSGMQGKRSLAARRRGTRPGSSRRPPRGKR</sequence>
<dbReference type="AlphaFoldDB" id="A0A6H1ZPK3"/>
<organism evidence="2">
    <name type="scientific">viral metagenome</name>
    <dbReference type="NCBI Taxonomy" id="1070528"/>
    <lineage>
        <taxon>unclassified sequences</taxon>
        <taxon>metagenomes</taxon>
        <taxon>organismal metagenomes</taxon>
    </lineage>
</organism>
<gene>
    <name evidence="2" type="ORF">TM448A01520_0009</name>
</gene>
<accession>A0A6H1ZPK3</accession>
<evidence type="ECO:0000313" key="2">
    <source>
        <dbReference type="EMBL" id="QJA49863.1"/>
    </source>
</evidence>
<feature type="compositionally biased region" description="Basic and acidic residues" evidence="1">
    <location>
        <begin position="29"/>
        <end position="51"/>
    </location>
</feature>